<keyword evidence="1" id="KW-0175">Coiled coil</keyword>
<proteinExistence type="predicted"/>
<reference evidence="2 3" key="1">
    <citation type="submission" date="2018-11" db="EMBL/GenBank/DDBJ databases">
        <title>Aureibaculum marinum gen. nov., sp. nov., a member of the family Flavobacteriaceae isolated from the Bohai Sea.</title>
        <authorList>
            <person name="Ji X."/>
        </authorList>
    </citation>
    <scope>NUCLEOTIDE SEQUENCE [LARGE SCALE GENOMIC DNA]</scope>
    <source>
        <strain evidence="2 3">BH-SD17</strain>
    </source>
</reference>
<keyword evidence="3" id="KW-1185">Reference proteome</keyword>
<dbReference type="AlphaFoldDB" id="A0A3N4NCI1"/>
<sequence length="842" mass="94329">MCYTGIIKIVKMKRIKIVVLLAVLYNLTAKAQVKDISFTFSPTGAYTFWDKKAGMADGVLVGGKIGFGFGEYLELRGIYQQSLDLNTNFENFGLANYDTNLFTKQEVKLTRWGGEFKANIGTKKLSPYLTIGTGIQAIELDNADKLEQIYAGLGLGIKFNIAKRLVFTLEGRGTTYKFNAAKNLLANEDKTLFGVTDADFSNERLMNWSVMGSLQFYLGGRKPGTLSPLDQAYLNKFKGGFKGLQFVLEPSANRLTFDDNSLFRDTWMLGGYAGIDFNEYVGLRAFYFQATEDDELSTSFDKLSMYGLEFRANLNDGNGVVPYLILGGGYLNPDSNYLGKDSLFVSGTEFASAGLGLTIPLGSNVSITGGARALVTSGTDITDINEPKDLQSHLMYNVGVKFNLGKKSDSTEKIYQDNLNKELEAQQAVNNDKIQHLKSEYQNQVKSLEIELEKAYESKDVDKVIEILEEKKEVTESLKQVEQVEGIQEEQVKTNSDNGVLIDTTQEKLIQMTPKEFESLIERILNNLDETPKTKSNDIIQFDSTNQQEQFKYLNNRIDTLEKLLLDVNVRKKSNEDIENNGFVEDDMSIKILNKLEELNNKIEGKTNNVDEHFPIKDTKTSTKLENKEVKPTEHKIDVEVKNNNVEERIIVRDTVVVEQSTKRVSENTQESEKENVAVEVENIQSNDSITATKNKVENVVLENKKIEEESTISFLNYNSTSAFGGVSFGDVTTANFGARMYYDVKSSNFQLMPEVFVGIGKDTSYGLSANVIYQIAKHNNKVKPYLGVGGGYGKINDQSDVFSTIIVGAELPVLLKNFYVDFSTRNLLDNNQLSVGYKFEF</sequence>
<gene>
    <name evidence="2" type="ORF">EGM88_13930</name>
</gene>
<dbReference type="Proteomes" id="UP000270856">
    <property type="component" value="Unassembled WGS sequence"/>
</dbReference>
<evidence type="ECO:0000313" key="2">
    <source>
        <dbReference type="EMBL" id="RPD93045.1"/>
    </source>
</evidence>
<accession>A0A3N4NCI1</accession>
<dbReference type="Gene3D" id="2.40.160.20">
    <property type="match status" value="3"/>
</dbReference>
<name>A0A3N4NCI1_9FLAO</name>
<dbReference type="InterPro" id="IPR011250">
    <property type="entry name" value="OMP/PagP_B-barrel"/>
</dbReference>
<evidence type="ECO:0008006" key="4">
    <source>
        <dbReference type="Google" id="ProtNLM"/>
    </source>
</evidence>
<dbReference type="EMBL" id="RPFJ01000040">
    <property type="protein sequence ID" value="RPD93045.1"/>
    <property type="molecule type" value="Genomic_DNA"/>
</dbReference>
<evidence type="ECO:0000256" key="1">
    <source>
        <dbReference type="SAM" id="Coils"/>
    </source>
</evidence>
<evidence type="ECO:0000313" key="3">
    <source>
        <dbReference type="Proteomes" id="UP000270856"/>
    </source>
</evidence>
<dbReference type="SUPFAM" id="SSF56925">
    <property type="entry name" value="OMPA-like"/>
    <property type="match status" value="3"/>
</dbReference>
<comment type="caution">
    <text evidence="2">The sequence shown here is derived from an EMBL/GenBank/DDBJ whole genome shotgun (WGS) entry which is preliminary data.</text>
</comment>
<feature type="coiled-coil region" evidence="1">
    <location>
        <begin position="420"/>
        <end position="484"/>
    </location>
</feature>
<organism evidence="2 3">
    <name type="scientific">Aureibaculum marinum</name>
    <dbReference type="NCBI Taxonomy" id="2487930"/>
    <lineage>
        <taxon>Bacteria</taxon>
        <taxon>Pseudomonadati</taxon>
        <taxon>Bacteroidota</taxon>
        <taxon>Flavobacteriia</taxon>
        <taxon>Flavobacteriales</taxon>
        <taxon>Flavobacteriaceae</taxon>
        <taxon>Aureibaculum</taxon>
    </lineage>
</organism>
<protein>
    <recommendedName>
        <fullName evidence="4">Outer membrane protein beta-barrel domain-containing protein</fullName>
    </recommendedName>
</protein>